<dbReference type="InterPro" id="IPR016181">
    <property type="entry name" value="Acyl_CoA_acyltransferase"/>
</dbReference>
<feature type="domain" description="N-acetyltransferase" evidence="2">
    <location>
        <begin position="10"/>
        <end position="157"/>
    </location>
</feature>
<keyword evidence="1" id="KW-0808">Transferase</keyword>
<evidence type="ECO:0000256" key="1">
    <source>
        <dbReference type="ARBA" id="ARBA00022679"/>
    </source>
</evidence>
<keyword evidence="4" id="KW-1185">Reference proteome</keyword>
<accession>A0ABQ3DN65</accession>
<proteinExistence type="predicted"/>
<gene>
    <name evidence="3" type="ORF">GCM10010346_29230</name>
</gene>
<dbReference type="EMBL" id="BMVO01000007">
    <property type="protein sequence ID" value="GHB04398.1"/>
    <property type="molecule type" value="Genomic_DNA"/>
</dbReference>
<dbReference type="Pfam" id="PF00583">
    <property type="entry name" value="Acetyltransf_1"/>
    <property type="match status" value="1"/>
</dbReference>
<comment type="caution">
    <text evidence="3">The sequence shown here is derived from an EMBL/GenBank/DDBJ whole genome shotgun (WGS) entry which is preliminary data.</text>
</comment>
<sequence>MSRTAYDETVTLRRAAGSVDAAAVAEVWLRSYDAALPTVRRAHSDDGVRDFFRYVVVPEQETWVAESGGAVVGMMALEPGWVEQLYLAPEHRGRGIGDRFVQLAKERSPGGLGLWTFQVNEPAHRFYERHGFRAAERTDGSRNEEREPDVRYVWAPAS</sequence>
<dbReference type="InterPro" id="IPR000182">
    <property type="entry name" value="GNAT_dom"/>
</dbReference>
<dbReference type="PANTHER" id="PTHR13947:SF37">
    <property type="entry name" value="LD18367P"/>
    <property type="match status" value="1"/>
</dbReference>
<name>A0ABQ3DN65_9ACTN</name>
<organism evidence="3 4">
    <name type="scientific">Streptomyces chryseus</name>
    <dbReference type="NCBI Taxonomy" id="68186"/>
    <lineage>
        <taxon>Bacteria</taxon>
        <taxon>Bacillati</taxon>
        <taxon>Actinomycetota</taxon>
        <taxon>Actinomycetes</taxon>
        <taxon>Kitasatosporales</taxon>
        <taxon>Streptomycetaceae</taxon>
        <taxon>Streptomyces</taxon>
    </lineage>
</organism>
<evidence type="ECO:0000313" key="3">
    <source>
        <dbReference type="EMBL" id="GHB04398.1"/>
    </source>
</evidence>
<protein>
    <submittedName>
        <fullName evidence="3">Histone acetyltransferase</fullName>
    </submittedName>
</protein>
<evidence type="ECO:0000313" key="4">
    <source>
        <dbReference type="Proteomes" id="UP000599437"/>
    </source>
</evidence>
<dbReference type="RefSeq" id="WP_138895885.1">
    <property type="nucleotide sequence ID" value="NZ_BMVO01000007.1"/>
</dbReference>
<evidence type="ECO:0000259" key="2">
    <source>
        <dbReference type="PROSITE" id="PS51186"/>
    </source>
</evidence>
<dbReference type="InterPro" id="IPR050769">
    <property type="entry name" value="NAT_camello-type"/>
</dbReference>
<dbReference type="Proteomes" id="UP000599437">
    <property type="component" value="Unassembled WGS sequence"/>
</dbReference>
<dbReference type="CDD" id="cd04301">
    <property type="entry name" value="NAT_SF"/>
    <property type="match status" value="1"/>
</dbReference>
<dbReference type="PANTHER" id="PTHR13947">
    <property type="entry name" value="GNAT FAMILY N-ACETYLTRANSFERASE"/>
    <property type="match status" value="1"/>
</dbReference>
<reference evidence="4" key="1">
    <citation type="journal article" date="2019" name="Int. J. Syst. Evol. Microbiol.">
        <title>The Global Catalogue of Microorganisms (GCM) 10K type strain sequencing project: providing services to taxonomists for standard genome sequencing and annotation.</title>
        <authorList>
            <consortium name="The Broad Institute Genomics Platform"/>
            <consortium name="The Broad Institute Genome Sequencing Center for Infectious Disease"/>
            <person name="Wu L."/>
            <person name="Ma J."/>
        </authorList>
    </citation>
    <scope>NUCLEOTIDE SEQUENCE [LARGE SCALE GENOMIC DNA]</scope>
    <source>
        <strain evidence="4">JCM 4737</strain>
    </source>
</reference>
<dbReference type="PROSITE" id="PS51186">
    <property type="entry name" value="GNAT"/>
    <property type="match status" value="1"/>
</dbReference>
<dbReference type="Gene3D" id="3.40.630.30">
    <property type="match status" value="1"/>
</dbReference>
<dbReference type="SUPFAM" id="SSF55729">
    <property type="entry name" value="Acyl-CoA N-acyltransferases (Nat)"/>
    <property type="match status" value="1"/>
</dbReference>